<dbReference type="EMBL" id="LAZR01011090">
    <property type="protein sequence ID" value="KKM63480.1"/>
    <property type="molecule type" value="Genomic_DNA"/>
</dbReference>
<dbReference type="Gene3D" id="2.40.30.240">
    <property type="match status" value="1"/>
</dbReference>
<organism evidence="1">
    <name type="scientific">marine sediment metagenome</name>
    <dbReference type="NCBI Taxonomy" id="412755"/>
    <lineage>
        <taxon>unclassified sequences</taxon>
        <taxon>metagenomes</taxon>
        <taxon>ecological metagenomes</taxon>
    </lineage>
</organism>
<dbReference type="InterPro" id="IPR024659">
    <property type="entry name" value="Phage_coat_Gp5"/>
</dbReference>
<gene>
    <name evidence="1" type="ORF">LCGC14_1511050</name>
</gene>
<sequence>MANTFKFVDWLTMESLRILVNKLETAQFFNTDYNKEFKREFAVGETVRVKLPQRFLIRDGLGYSPQAIRRLNTTVVMDQIFGVDFEWDSVEKALKMERGDEDIRREYIDPAMAQIANEIDSRAALFAYQNTNNLVGVLGTDPTTMTTFQQARGRLVDLACPPKGSKGMIIPTQINTSLVPTFTTTSSASFHPGPELTRQWKEGLIGTMSGFEWYESVNLYSHTAGTWAGAVTVNGAGQSGSTLNINCTSGDTFKLGDIFSIANVNMVNPMSRRIVGTVTKQFVITQALTATGSTETLNISPAIEGPGSQYQNVDALAIDTAALTLFPGTSSPNGKSGIQALALHRDAFALVGVKLELPTAVEMSAQHRDPKTGLAVRFIRQFDAVQSKMVNRFDILCGFGKLYADNCAVRVQAG</sequence>
<accession>A0A0F9LGU2</accession>
<proteinExistence type="predicted"/>
<name>A0A0F9LGU2_9ZZZZ</name>
<reference evidence="1" key="1">
    <citation type="journal article" date="2015" name="Nature">
        <title>Complex archaea that bridge the gap between prokaryotes and eukaryotes.</title>
        <authorList>
            <person name="Spang A."/>
            <person name="Saw J.H."/>
            <person name="Jorgensen S.L."/>
            <person name="Zaremba-Niedzwiedzka K."/>
            <person name="Martijn J."/>
            <person name="Lind A.E."/>
            <person name="van Eijk R."/>
            <person name="Schleper C."/>
            <person name="Guy L."/>
            <person name="Ettema T.J."/>
        </authorList>
    </citation>
    <scope>NUCLEOTIDE SEQUENCE</scope>
</reference>
<dbReference type="AlphaFoldDB" id="A0A0F9LGU2"/>
<dbReference type="Pfam" id="PF11651">
    <property type="entry name" value="P22_CoatProtein"/>
    <property type="match status" value="1"/>
</dbReference>
<evidence type="ECO:0000313" key="1">
    <source>
        <dbReference type="EMBL" id="KKM63480.1"/>
    </source>
</evidence>
<comment type="caution">
    <text evidence="1">The sequence shown here is derived from an EMBL/GenBank/DDBJ whole genome shotgun (WGS) entry which is preliminary data.</text>
</comment>
<protein>
    <submittedName>
        <fullName evidence="1">Uncharacterized protein</fullName>
    </submittedName>
</protein>